<dbReference type="InterPro" id="IPR036938">
    <property type="entry name" value="PAP2/HPO_sf"/>
</dbReference>
<comment type="similarity">
    <text evidence="1">Belongs to the DedA family.</text>
</comment>
<gene>
    <name evidence="5" type="ORF">R4Z09_01040</name>
</gene>
<dbReference type="Pfam" id="PF09335">
    <property type="entry name" value="VTT_dom"/>
    <property type="match status" value="1"/>
</dbReference>
<feature type="transmembrane region" description="Helical" evidence="2">
    <location>
        <begin position="405"/>
        <end position="425"/>
    </location>
</feature>
<dbReference type="RefSeq" id="WP_338450577.1">
    <property type="nucleotide sequence ID" value="NZ_CP137640.1"/>
</dbReference>
<keyword evidence="2" id="KW-0812">Transmembrane</keyword>
<keyword evidence="2" id="KW-1133">Transmembrane helix</keyword>
<evidence type="ECO:0000313" key="5">
    <source>
        <dbReference type="EMBL" id="WVX81665.1"/>
    </source>
</evidence>
<dbReference type="InterPro" id="IPR032816">
    <property type="entry name" value="VTT_dom"/>
</dbReference>
<dbReference type="SUPFAM" id="SSF48317">
    <property type="entry name" value="Acid phosphatase/Vanadium-dependent haloperoxidase"/>
    <property type="match status" value="1"/>
</dbReference>
<feature type="transmembrane region" description="Helical" evidence="2">
    <location>
        <begin position="217"/>
        <end position="236"/>
    </location>
</feature>
<feature type="transmembrane region" description="Helical" evidence="2">
    <location>
        <begin position="373"/>
        <end position="393"/>
    </location>
</feature>
<accession>A0ABZ2CIB0</accession>
<dbReference type="InterPro" id="IPR051311">
    <property type="entry name" value="DedA_domain"/>
</dbReference>
<dbReference type="EMBL" id="CP137640">
    <property type="protein sequence ID" value="WVX81665.1"/>
    <property type="molecule type" value="Genomic_DNA"/>
</dbReference>
<feature type="transmembrane region" description="Helical" evidence="2">
    <location>
        <begin position="349"/>
        <end position="366"/>
    </location>
</feature>
<feature type="transmembrane region" description="Helical" evidence="2">
    <location>
        <begin position="49"/>
        <end position="71"/>
    </location>
</feature>
<dbReference type="Pfam" id="PF01569">
    <property type="entry name" value="PAP2"/>
    <property type="match status" value="1"/>
</dbReference>
<dbReference type="PANTHER" id="PTHR42709">
    <property type="entry name" value="ALKALINE PHOSPHATASE LIKE PROTEIN"/>
    <property type="match status" value="1"/>
</dbReference>
<evidence type="ECO:0000259" key="3">
    <source>
        <dbReference type="Pfam" id="PF01569"/>
    </source>
</evidence>
<feature type="transmembrane region" description="Helical" evidence="2">
    <location>
        <begin position="170"/>
        <end position="189"/>
    </location>
</feature>
<keyword evidence="2" id="KW-0472">Membrane</keyword>
<protein>
    <submittedName>
        <fullName evidence="5">VTT domain-containing protein</fullName>
    </submittedName>
</protein>
<dbReference type="Proteomes" id="UP001357223">
    <property type="component" value="Chromosome"/>
</dbReference>
<sequence>MGNLTAYIDQFGYMVLFIALLLELIALPLPGEVLMSYTGYLVFQGHLNWILSILIAGIGACIGMTISYWIGYKLGEPFFEKYGSRFHLGPERFENLSLWFSKYGNKLLLIAYFIPGVRHITGYFSGTTRLPFRTYAIFAYTGAFLWVMVFITIGKILGPQWETFHSSIKKYLIIGGIAAAIILVMIYICRKYKEEIKEFVIRLLNLTLNIFHTRRRVGFLLAMTSILTLGLIVLMFGMIQDFLGNEFTNFNKIVGLLISLVFNKDWTETMQTFLLLGSRQVQLILLSFSFIWILWKGENKLIELGSFAMVMVGGELYEESLRRIFQHLSPVPYSFTGHPVLSFPSEQSLINFVIYGFVVFITVRFIKNAWTHSIVPIAGLVVLLLIAISRLYFNVELPSDIAAGYVFGGVWLGLNILLLEIFRLLRRIDTHPVYNGA</sequence>
<name>A0ABZ2CIB0_9BACI</name>
<dbReference type="InterPro" id="IPR000326">
    <property type="entry name" value="PAP2/HPO"/>
</dbReference>
<dbReference type="Gene3D" id="1.20.144.10">
    <property type="entry name" value="Phosphatidic acid phosphatase type 2/haloperoxidase"/>
    <property type="match status" value="1"/>
</dbReference>
<feature type="transmembrane region" description="Helical" evidence="2">
    <location>
        <begin position="12"/>
        <end position="29"/>
    </location>
</feature>
<feature type="transmembrane region" description="Helical" evidence="2">
    <location>
        <begin position="137"/>
        <end position="158"/>
    </location>
</feature>
<evidence type="ECO:0000259" key="4">
    <source>
        <dbReference type="Pfam" id="PF09335"/>
    </source>
</evidence>
<feature type="domain" description="VTT" evidence="4">
    <location>
        <begin position="29"/>
        <end position="154"/>
    </location>
</feature>
<reference evidence="5 6" key="1">
    <citation type="submission" date="2023-10" db="EMBL/GenBank/DDBJ databases">
        <title>Niallia locisalis sp.nov. isolated from a salt pond sample.</title>
        <authorList>
            <person name="Li X.-J."/>
            <person name="Dong L."/>
        </authorList>
    </citation>
    <scope>NUCLEOTIDE SEQUENCE [LARGE SCALE GENOMIC DNA]</scope>
    <source>
        <strain evidence="5 6">DSM 29761</strain>
    </source>
</reference>
<evidence type="ECO:0000313" key="6">
    <source>
        <dbReference type="Proteomes" id="UP001357223"/>
    </source>
</evidence>
<organism evidence="5 6">
    <name type="scientific">Niallia oryzisoli</name>
    <dbReference type="NCBI Taxonomy" id="1737571"/>
    <lineage>
        <taxon>Bacteria</taxon>
        <taxon>Bacillati</taxon>
        <taxon>Bacillota</taxon>
        <taxon>Bacilli</taxon>
        <taxon>Bacillales</taxon>
        <taxon>Bacillaceae</taxon>
        <taxon>Niallia</taxon>
    </lineage>
</organism>
<evidence type="ECO:0000256" key="1">
    <source>
        <dbReference type="ARBA" id="ARBA00010792"/>
    </source>
</evidence>
<keyword evidence="6" id="KW-1185">Reference proteome</keyword>
<proteinExistence type="inferred from homology"/>
<evidence type="ECO:0000256" key="2">
    <source>
        <dbReference type="SAM" id="Phobius"/>
    </source>
</evidence>
<dbReference type="PANTHER" id="PTHR42709:SF9">
    <property type="entry name" value="ALKALINE PHOSPHATASE LIKE PROTEIN"/>
    <property type="match status" value="1"/>
</dbReference>
<feature type="domain" description="Phosphatidic acid phosphatase type 2/haloperoxidase" evidence="3">
    <location>
        <begin position="340"/>
        <end position="414"/>
    </location>
</feature>